<evidence type="ECO:0000313" key="2">
    <source>
        <dbReference type="Proteomes" id="UP000236893"/>
    </source>
</evidence>
<proteinExistence type="predicted"/>
<accession>A0A2S5A2H2</accession>
<organism evidence="1 2">
    <name type="scientific">Solitalea longa</name>
    <dbReference type="NCBI Taxonomy" id="2079460"/>
    <lineage>
        <taxon>Bacteria</taxon>
        <taxon>Pseudomonadati</taxon>
        <taxon>Bacteroidota</taxon>
        <taxon>Sphingobacteriia</taxon>
        <taxon>Sphingobacteriales</taxon>
        <taxon>Sphingobacteriaceae</taxon>
        <taxon>Solitalea</taxon>
    </lineage>
</organism>
<gene>
    <name evidence="1" type="ORF">C3K47_10435</name>
</gene>
<keyword evidence="2" id="KW-1185">Reference proteome</keyword>
<reference evidence="1 2" key="1">
    <citation type="submission" date="2018-01" db="EMBL/GenBank/DDBJ databases">
        <authorList>
            <person name="Gaut B.S."/>
            <person name="Morton B.R."/>
            <person name="Clegg M.T."/>
            <person name="Duvall M.R."/>
        </authorList>
    </citation>
    <scope>NUCLEOTIDE SEQUENCE [LARGE SCALE GENOMIC DNA]</scope>
    <source>
        <strain evidence="1 2">HR-AV</strain>
    </source>
</reference>
<name>A0A2S5A2H2_9SPHI</name>
<sequence>MGGLKQQSIKTILIQLDPYLLNYPSMQLGECNFLLKLNEIQNKKTIINRFTFCCSSNFILRNIRAFKLNEEVIG</sequence>
<dbReference type="Proteomes" id="UP000236893">
    <property type="component" value="Unassembled WGS sequence"/>
</dbReference>
<dbReference type="AlphaFoldDB" id="A0A2S5A2H2"/>
<protein>
    <submittedName>
        <fullName evidence="1">Uncharacterized protein</fullName>
    </submittedName>
</protein>
<comment type="caution">
    <text evidence="1">The sequence shown here is derived from an EMBL/GenBank/DDBJ whole genome shotgun (WGS) entry which is preliminary data.</text>
</comment>
<dbReference type="EMBL" id="PQVF01000006">
    <property type="protein sequence ID" value="POY36766.1"/>
    <property type="molecule type" value="Genomic_DNA"/>
</dbReference>
<evidence type="ECO:0000313" key="1">
    <source>
        <dbReference type="EMBL" id="POY36766.1"/>
    </source>
</evidence>